<dbReference type="GO" id="GO:0008270">
    <property type="term" value="F:zinc ion binding"/>
    <property type="evidence" value="ECO:0007669"/>
    <property type="project" value="UniProtKB-KW"/>
</dbReference>
<feature type="domain" description="SWIM-type" evidence="3">
    <location>
        <begin position="58"/>
        <end position="92"/>
    </location>
</feature>
<dbReference type="EMBL" id="CP071182">
    <property type="protein sequence ID" value="QSO47423.1"/>
    <property type="molecule type" value="Genomic_DNA"/>
</dbReference>
<evidence type="ECO:0000313" key="4">
    <source>
        <dbReference type="EMBL" id="QSO47423.1"/>
    </source>
</evidence>
<protein>
    <recommendedName>
        <fullName evidence="3">SWIM-type domain-containing protein</fullName>
    </recommendedName>
</protein>
<dbReference type="KEGG" id="afx:JZ786_24070"/>
<keyword evidence="1" id="KW-0862">Zinc</keyword>
<keyword evidence="5" id="KW-1185">Reference proteome</keyword>
<accession>A0A9X7W149</accession>
<evidence type="ECO:0000256" key="2">
    <source>
        <dbReference type="SAM" id="MobiDB-lite"/>
    </source>
</evidence>
<reference evidence="4 5" key="1">
    <citation type="submission" date="2021-02" db="EMBL/GenBank/DDBJ databases">
        <title>Alicyclobacillus curvatus sp. nov. and Alicyclobacillus mengziensis sp. nov., two acidophilic bacteria isolated from acid mine drainage.</title>
        <authorList>
            <person name="Huang Y."/>
        </authorList>
    </citation>
    <scope>NUCLEOTIDE SEQUENCE [LARGE SCALE GENOMIC DNA]</scope>
    <source>
        <strain evidence="4 5">S30H14</strain>
    </source>
</reference>
<sequence>MAFVVERSDAAQVVEEFCAVYPAQMLVNAIYYCEESCVLDVAVKDRLVSARVHGKNDHLVTLQLDFAHLNSTCDCGQEGGCEHIAAVAFTLFAKYGDARTYLEQRNAEAKGLVPNVQNKVPRSGVTAKVSGSGVGGDRDSGSDSGSDSLSEEIKEMQRPSGLAEEQGLAEWISYLDDLVEWRYERRNRVDLRDLSLRMDEWSHTAENWETQKYALFTVVAGLVVIREANRMLQRKGSSEELHRFMRSMSTAPDDSLLDAAMDDIYDAVTFLHEDSLGWLKLQSMSPLIELVRSVVLHPGESGMHLTAFKVVWSWLLFHVAEPRDEISRLAVHKRRAEKSQTELLPSIKQAIAFLHILNGDDESARAELAGIGLPAVVYVVPLLDSMKNGAQGTERVYHWLQFISPILDSDDWSQHQLIHKAADAWVNVATQLPYADEACFVFLKLWVEVVYETWEDYLIQTERYEDFVDYYMAFEIPLSEAKPQHLQRLESKAPYALLPYYHQLIERYVQEKKREAYRDAAKLLKQLKTLYRRQKRLPDWEKFISGFVERYGRLRALMEEMQKGGVAS</sequence>
<keyword evidence="1" id="KW-0863">Zinc-finger</keyword>
<keyword evidence="1" id="KW-0479">Metal-binding</keyword>
<evidence type="ECO:0000259" key="3">
    <source>
        <dbReference type="PROSITE" id="PS50966"/>
    </source>
</evidence>
<organism evidence="4 5">
    <name type="scientific">Alicyclobacillus mengziensis</name>
    <dbReference type="NCBI Taxonomy" id="2931921"/>
    <lineage>
        <taxon>Bacteria</taxon>
        <taxon>Bacillati</taxon>
        <taxon>Bacillota</taxon>
        <taxon>Bacilli</taxon>
        <taxon>Bacillales</taxon>
        <taxon>Alicyclobacillaceae</taxon>
        <taxon>Alicyclobacillus</taxon>
    </lineage>
</organism>
<dbReference type="PROSITE" id="PS50966">
    <property type="entry name" value="ZF_SWIM"/>
    <property type="match status" value="1"/>
</dbReference>
<evidence type="ECO:0000313" key="5">
    <source>
        <dbReference type="Proteomes" id="UP000663505"/>
    </source>
</evidence>
<dbReference type="Proteomes" id="UP000663505">
    <property type="component" value="Chromosome"/>
</dbReference>
<proteinExistence type="predicted"/>
<dbReference type="InterPro" id="IPR007527">
    <property type="entry name" value="Znf_SWIM"/>
</dbReference>
<dbReference type="AlphaFoldDB" id="A0A9X7W149"/>
<feature type="region of interest" description="Disordered" evidence="2">
    <location>
        <begin position="123"/>
        <end position="161"/>
    </location>
</feature>
<evidence type="ECO:0000256" key="1">
    <source>
        <dbReference type="PROSITE-ProRule" id="PRU00325"/>
    </source>
</evidence>
<name>A0A9X7W149_9BACL</name>
<dbReference type="RefSeq" id="WP_206656774.1">
    <property type="nucleotide sequence ID" value="NZ_CP071182.1"/>
</dbReference>
<gene>
    <name evidence="4" type="ORF">JZ786_24070</name>
</gene>